<evidence type="ECO:0000313" key="1">
    <source>
        <dbReference type="EMBL" id="EKE79833.1"/>
    </source>
</evidence>
<dbReference type="Proteomes" id="UP000014115">
    <property type="component" value="Unassembled WGS sequence"/>
</dbReference>
<dbReference type="eggNOG" id="COG3082">
    <property type="taxonomic scope" value="Bacteria"/>
</dbReference>
<accession>K2JWE9</accession>
<protein>
    <submittedName>
        <fullName evidence="1">Uncharacterized protein</fullName>
    </submittedName>
</protein>
<dbReference type="RefSeq" id="WP_008489921.1">
    <property type="nucleotide sequence ID" value="NZ_AMRG01000021.1"/>
</dbReference>
<dbReference type="InterPro" id="IPR009857">
    <property type="entry name" value="UPF0352"/>
</dbReference>
<dbReference type="AlphaFoldDB" id="K2JWE9"/>
<dbReference type="EMBL" id="AMRG01000021">
    <property type="protein sequence ID" value="EKE79833.1"/>
    <property type="molecule type" value="Genomic_DNA"/>
</dbReference>
<evidence type="ECO:0000313" key="2">
    <source>
        <dbReference type="Proteomes" id="UP000014115"/>
    </source>
</evidence>
<gene>
    <name evidence="1" type="ORF">A10D4_12542</name>
</gene>
<keyword evidence="2" id="KW-1185">Reference proteome</keyword>
<organism evidence="1 2">
    <name type="scientific">Idiomarina xiamenensis 10-D-4</name>
    <dbReference type="NCBI Taxonomy" id="740709"/>
    <lineage>
        <taxon>Bacteria</taxon>
        <taxon>Pseudomonadati</taxon>
        <taxon>Pseudomonadota</taxon>
        <taxon>Gammaproteobacteria</taxon>
        <taxon>Alteromonadales</taxon>
        <taxon>Idiomarinaceae</taxon>
        <taxon>Idiomarina</taxon>
    </lineage>
</organism>
<dbReference type="SUPFAM" id="SSF158651">
    <property type="entry name" value="YejL-like"/>
    <property type="match status" value="1"/>
</dbReference>
<comment type="caution">
    <text evidence="1">The sequence shown here is derived from an EMBL/GenBank/DDBJ whole genome shotgun (WGS) entry which is preliminary data.</text>
</comment>
<proteinExistence type="predicted"/>
<reference evidence="1 2" key="1">
    <citation type="journal article" date="2012" name="J. Bacteriol.">
        <title>Genome Sequence of Idiomarina xiamenensis Type Strain 10-D-4.</title>
        <authorList>
            <person name="Lai Q."/>
            <person name="Wang L."/>
            <person name="Wang W."/>
            <person name="Shao Z."/>
        </authorList>
    </citation>
    <scope>NUCLEOTIDE SEQUENCE [LARGE SCALE GENOMIC DNA]</scope>
    <source>
        <strain evidence="1 2">10-D-4</strain>
    </source>
</reference>
<dbReference type="Pfam" id="PF07208">
    <property type="entry name" value="DUF1414"/>
    <property type="match status" value="1"/>
</dbReference>
<dbReference type="OrthoDB" id="5771474at2"/>
<name>K2JWE9_9GAMM</name>
<dbReference type="STRING" id="740709.A10D4_12542"/>
<dbReference type="PATRIC" id="fig|740709.3.peg.2532"/>
<sequence length="73" mass="8115">MPIVSKYNQQQLDHLLDDILTVFESQQIPAELALMALGNAVSNVVEQGYPEEKRAAVAKQFSNILLQSLGNHH</sequence>
<dbReference type="Gene3D" id="1.10.3390.10">
    <property type="entry name" value="YejL-like"/>
    <property type="match status" value="1"/>
</dbReference>
<dbReference type="InterPro" id="IPR023202">
    <property type="entry name" value="YejL_sf"/>
</dbReference>